<evidence type="ECO:0000256" key="2">
    <source>
        <dbReference type="ARBA" id="ARBA00022737"/>
    </source>
</evidence>
<dbReference type="SUPFAM" id="SSF54631">
    <property type="entry name" value="CBS-domain pair"/>
    <property type="match status" value="2"/>
</dbReference>
<name>A0A453Z3G3_ANOQN</name>
<dbReference type="VEuPathDB" id="VectorBase:AQUA017176"/>
<organism evidence="8 9">
    <name type="scientific">Anopheles quadriannulatus</name>
    <name type="common">Mosquito</name>
    <dbReference type="NCBI Taxonomy" id="34691"/>
    <lineage>
        <taxon>Eukaryota</taxon>
        <taxon>Metazoa</taxon>
        <taxon>Ecdysozoa</taxon>
        <taxon>Arthropoda</taxon>
        <taxon>Hexapoda</taxon>
        <taxon>Insecta</taxon>
        <taxon>Pterygota</taxon>
        <taxon>Neoptera</taxon>
        <taxon>Endopterygota</taxon>
        <taxon>Diptera</taxon>
        <taxon>Nematocera</taxon>
        <taxon>Culicoidea</taxon>
        <taxon>Culicidae</taxon>
        <taxon>Anophelinae</taxon>
        <taxon>Anopheles</taxon>
    </lineage>
</organism>
<protein>
    <recommendedName>
        <fullName evidence="7">CBS domain-containing protein</fullName>
    </recommendedName>
</protein>
<dbReference type="SMART" id="SM00116">
    <property type="entry name" value="CBS"/>
    <property type="match status" value="4"/>
</dbReference>
<dbReference type="STRING" id="34691.A0A453Z3G3"/>
<feature type="compositionally biased region" description="Low complexity" evidence="6">
    <location>
        <begin position="216"/>
        <end position="227"/>
    </location>
</feature>
<dbReference type="CDD" id="cd04641">
    <property type="entry name" value="CBS_euAMPK_gamma-like_repeat2"/>
    <property type="match status" value="1"/>
</dbReference>
<evidence type="ECO:0000256" key="6">
    <source>
        <dbReference type="SAM" id="MobiDB-lite"/>
    </source>
</evidence>
<dbReference type="GO" id="GO:0019901">
    <property type="term" value="F:protein kinase binding"/>
    <property type="evidence" value="ECO:0007669"/>
    <property type="project" value="TreeGrafter"/>
</dbReference>
<dbReference type="InterPro" id="IPR000644">
    <property type="entry name" value="CBS_dom"/>
</dbReference>
<dbReference type="GO" id="GO:0005737">
    <property type="term" value="C:cytoplasm"/>
    <property type="evidence" value="ECO:0007669"/>
    <property type="project" value="TreeGrafter"/>
</dbReference>
<feature type="compositionally biased region" description="Acidic residues" evidence="6">
    <location>
        <begin position="637"/>
        <end position="650"/>
    </location>
</feature>
<feature type="compositionally biased region" description="Low complexity" evidence="6">
    <location>
        <begin position="103"/>
        <end position="115"/>
    </location>
</feature>
<feature type="domain" description="CBS" evidence="7">
    <location>
        <begin position="541"/>
        <end position="599"/>
    </location>
</feature>
<feature type="compositionally biased region" description="Polar residues" evidence="6">
    <location>
        <begin position="711"/>
        <end position="725"/>
    </location>
</feature>
<keyword evidence="3 5" id="KW-0129">CBS domain</keyword>
<dbReference type="InterPro" id="IPR046342">
    <property type="entry name" value="CBS_dom_sf"/>
</dbReference>
<dbReference type="GO" id="GO:0031588">
    <property type="term" value="C:nucleotide-activated protein kinase complex"/>
    <property type="evidence" value="ECO:0007669"/>
    <property type="project" value="TreeGrafter"/>
</dbReference>
<feature type="compositionally biased region" description="Basic and acidic residues" evidence="6">
    <location>
        <begin position="604"/>
        <end position="613"/>
    </location>
</feature>
<keyword evidence="2" id="KW-0677">Repeat</keyword>
<feature type="compositionally biased region" description="Gly residues" evidence="6">
    <location>
        <begin position="60"/>
        <end position="71"/>
    </location>
</feature>
<dbReference type="GO" id="GO:0019887">
    <property type="term" value="F:protein kinase regulator activity"/>
    <property type="evidence" value="ECO:0007669"/>
    <property type="project" value="TreeGrafter"/>
</dbReference>
<evidence type="ECO:0000256" key="1">
    <source>
        <dbReference type="ARBA" id="ARBA00006750"/>
    </source>
</evidence>
<dbReference type="Proteomes" id="UP000076407">
    <property type="component" value="Unassembled WGS sequence"/>
</dbReference>
<dbReference type="InterPro" id="IPR050511">
    <property type="entry name" value="AMPK_gamma/SDS23_families"/>
</dbReference>
<feature type="region of interest" description="Disordered" evidence="6">
    <location>
        <begin position="1"/>
        <end position="116"/>
    </location>
</feature>
<keyword evidence="9" id="KW-1185">Reference proteome</keyword>
<evidence type="ECO:0000256" key="5">
    <source>
        <dbReference type="PROSITE-ProRule" id="PRU00703"/>
    </source>
</evidence>
<comment type="subunit">
    <text evidence="4">AMPK is a heterotrimer of an alpha catalytic subunit (PRKAA1 or PRKAA2), a beta (PRKAB1 or PRKAB2) and a gamma non-catalytic subunits (PRKAG1, PRKAG2 or PRKAG3). Interacts with FNIP1 and FNIP2.</text>
</comment>
<accession>A0A453Z3G3</accession>
<evidence type="ECO:0000256" key="4">
    <source>
        <dbReference type="ARBA" id="ARBA00025878"/>
    </source>
</evidence>
<dbReference type="GO" id="GO:0005634">
    <property type="term" value="C:nucleus"/>
    <property type="evidence" value="ECO:0007669"/>
    <property type="project" value="TreeGrafter"/>
</dbReference>
<feature type="compositionally biased region" description="Basic and acidic residues" evidence="6">
    <location>
        <begin position="651"/>
        <end position="662"/>
    </location>
</feature>
<evidence type="ECO:0000259" key="7">
    <source>
        <dbReference type="PROSITE" id="PS51371"/>
    </source>
</evidence>
<dbReference type="PANTHER" id="PTHR13780">
    <property type="entry name" value="AMP-ACTIVATED PROTEIN KINASE, GAMMA REGULATORY SUBUNIT"/>
    <property type="match status" value="1"/>
</dbReference>
<evidence type="ECO:0000256" key="3">
    <source>
        <dbReference type="ARBA" id="ARBA00023122"/>
    </source>
</evidence>
<feature type="domain" description="CBS" evidence="7">
    <location>
        <begin position="394"/>
        <end position="452"/>
    </location>
</feature>
<feature type="region of interest" description="Disordered" evidence="6">
    <location>
        <begin position="600"/>
        <end position="726"/>
    </location>
</feature>
<evidence type="ECO:0000313" key="8">
    <source>
        <dbReference type="EnsemblMetazoa" id="AQUA017176-PC"/>
    </source>
</evidence>
<feature type="region of interest" description="Disordered" evidence="6">
    <location>
        <begin position="211"/>
        <end position="230"/>
    </location>
</feature>
<sequence>MFRRFSLFDAAPPSSTVSVARPKPPQVPKLPHSSSTAVNGATAVPEFRAPPRTDPINIAGAGGDGGPGGNGALLASNGNRSPHLLMRDGSSTGELLHLHHTTPGHSPGSVGSASSAGGGTVIRPPSVGGGFKLLSSSPATRYHRQQHSSISGSAPAHTASALQQQQLLYAAAIQHHGPNRQPVNNVPVVQSATAPANGGPTVRPSAAITARERYSSGRSISSPVSPSQLADCPLSTSMPTSIKYYYTSPTWYSRFSHSLRKNVLRRSTSAHNSQNLPVADPFLEKVPLSDLEEDESQIFVKFFRFHKCYDLVPTSAKLVVFDTQLLVKKAFYALVYNGVRAAPLWDSKRQEFVGMLTITDFIKILKMYYKSPNASMDELEEHKLDTWRKVLQEDVKKLVSIGPDASLYDAIKMLVHNRIHRLPVIDPVTGNVLYILTHKRILRFLFLYINELPKPSYMQKTLREVRIGSYNNIETATEDTSIITALHKFVDRRVSALPMVDSEGRLTDIYAKFDVINLAAEKTYNDLDVSLKKANEHRNAWFEGVHHCTLDETLYTIMERIVRVEVHRLVVVDELKKVIGIISLSDILLYLVLRPSGDGIGDSESLRATDPRLMKAGSPAGGSSKLQATKRDSSNESIEEEKETTEEDAEHEQQDAAAHKTETTITPATPSNDEDGQKNEAEVEVETADDAVPELAVEELAEEAKEDPDDTASTPVDRSSANDSPVAQEMLATDVPLQSVQREVGLVSE</sequence>
<dbReference type="AlphaFoldDB" id="A0A453Z3G3"/>
<evidence type="ECO:0000313" key="9">
    <source>
        <dbReference type="Proteomes" id="UP000076407"/>
    </source>
</evidence>
<dbReference type="GO" id="GO:0016208">
    <property type="term" value="F:AMP binding"/>
    <property type="evidence" value="ECO:0007669"/>
    <property type="project" value="TreeGrafter"/>
</dbReference>
<proteinExistence type="inferred from homology"/>
<feature type="domain" description="CBS" evidence="7">
    <location>
        <begin position="467"/>
        <end position="527"/>
    </location>
</feature>
<dbReference type="PROSITE" id="PS51371">
    <property type="entry name" value="CBS"/>
    <property type="match status" value="4"/>
</dbReference>
<feature type="domain" description="CBS" evidence="7">
    <location>
        <begin position="313"/>
        <end position="375"/>
    </location>
</feature>
<dbReference type="Pfam" id="PF00571">
    <property type="entry name" value="CBS"/>
    <property type="match status" value="3"/>
</dbReference>
<dbReference type="PANTHER" id="PTHR13780:SF35">
    <property type="entry name" value="LD22662P"/>
    <property type="match status" value="1"/>
</dbReference>
<reference evidence="8" key="1">
    <citation type="submission" date="2020-05" db="UniProtKB">
        <authorList>
            <consortium name="EnsemblMetazoa"/>
        </authorList>
    </citation>
    <scope>IDENTIFICATION</scope>
    <source>
        <strain evidence="8">SANGQUA</strain>
    </source>
</reference>
<dbReference type="CDD" id="cd04618">
    <property type="entry name" value="CBS_euAMPK_gamma-like_repeat1"/>
    <property type="match status" value="1"/>
</dbReference>
<dbReference type="EnsemblMetazoa" id="AQUA017176-RC">
    <property type="protein sequence ID" value="AQUA017176-PC"/>
    <property type="gene ID" value="AQUA017176"/>
</dbReference>
<comment type="similarity">
    <text evidence="1">Belongs to the 5'-AMP-activated protein kinase gamma subunit family.</text>
</comment>
<feature type="compositionally biased region" description="Acidic residues" evidence="6">
    <location>
        <begin position="682"/>
        <end position="710"/>
    </location>
</feature>
<dbReference type="Gene3D" id="3.10.580.10">
    <property type="entry name" value="CBS-domain"/>
    <property type="match status" value="2"/>
</dbReference>